<gene>
    <name evidence="3" type="ORF">Lmor_1111</name>
    <name evidence="4" type="ORF">NCTC12239_01733</name>
</gene>
<feature type="signal peptide" evidence="2">
    <location>
        <begin position="1"/>
        <end position="24"/>
    </location>
</feature>
<dbReference type="OrthoDB" id="5639804at2"/>
<evidence type="ECO:0000313" key="3">
    <source>
        <dbReference type="EMBL" id="KTD35664.1"/>
    </source>
</evidence>
<dbReference type="AlphaFoldDB" id="A0A378JW24"/>
<dbReference type="EMBL" id="UGOG01000001">
    <property type="protein sequence ID" value="STX62794.1"/>
    <property type="molecule type" value="Genomic_DNA"/>
</dbReference>
<name>A0A378JW24_9GAMM</name>
<dbReference type="RefSeq" id="WP_028384616.1">
    <property type="nucleotide sequence ID" value="NZ_CAAAJG010000014.1"/>
</dbReference>
<feature type="region of interest" description="Disordered" evidence="1">
    <location>
        <begin position="171"/>
        <end position="190"/>
    </location>
</feature>
<accession>A0A378JW24</accession>
<organism evidence="4 6">
    <name type="scientific">Legionella moravica</name>
    <dbReference type="NCBI Taxonomy" id="39962"/>
    <lineage>
        <taxon>Bacteria</taxon>
        <taxon>Pseudomonadati</taxon>
        <taxon>Pseudomonadota</taxon>
        <taxon>Gammaproteobacteria</taxon>
        <taxon>Legionellales</taxon>
        <taxon>Legionellaceae</taxon>
        <taxon>Legionella</taxon>
    </lineage>
</organism>
<evidence type="ECO:0000313" key="6">
    <source>
        <dbReference type="Proteomes" id="UP000254040"/>
    </source>
</evidence>
<feature type="compositionally biased region" description="Low complexity" evidence="1">
    <location>
        <begin position="181"/>
        <end position="190"/>
    </location>
</feature>
<protein>
    <submittedName>
        <fullName evidence="4">Uncharacterized protein</fullName>
    </submittedName>
</protein>
<feature type="chain" id="PRO_5016697401" evidence="2">
    <location>
        <begin position="25"/>
        <end position="190"/>
    </location>
</feature>
<evidence type="ECO:0000313" key="5">
    <source>
        <dbReference type="Proteomes" id="UP000054985"/>
    </source>
</evidence>
<evidence type="ECO:0000256" key="1">
    <source>
        <dbReference type="SAM" id="MobiDB-lite"/>
    </source>
</evidence>
<reference evidence="3 5" key="1">
    <citation type="submission" date="2015-11" db="EMBL/GenBank/DDBJ databases">
        <title>Genomic analysis of 38 Legionella species identifies large and diverse effector repertoires.</title>
        <authorList>
            <person name="Burstein D."/>
            <person name="Amaro F."/>
            <person name="Zusman T."/>
            <person name="Lifshitz Z."/>
            <person name="Cohen O."/>
            <person name="Gilbert J.A."/>
            <person name="Pupko T."/>
            <person name="Shuman H.A."/>
            <person name="Segal G."/>
        </authorList>
    </citation>
    <scope>NUCLEOTIDE SEQUENCE [LARGE SCALE GENOMIC DNA]</scope>
    <source>
        <strain evidence="3 5">ATCC 43877</strain>
    </source>
</reference>
<sequence length="190" mass="21139">MRAFSLKRMLVVATLGLCSISAYSDNSAQPDGSFQSVCINSWMDKGKQGTDKVDYKNFGEKYCACASTQPMNTEEEINHAIQICLSRTLLHDAMDSLEEEIGLSDAKANDFTEYCQDRWSLIYPKQTDEDKKFTTSYCGCAQPKLMELIKKSETITDKEYDQSIDAIAAECSGTVKEEPTDSSTPTTSPK</sequence>
<dbReference type="Proteomes" id="UP000054985">
    <property type="component" value="Unassembled WGS sequence"/>
</dbReference>
<evidence type="ECO:0000313" key="4">
    <source>
        <dbReference type="EMBL" id="STX62794.1"/>
    </source>
</evidence>
<dbReference type="Proteomes" id="UP000254040">
    <property type="component" value="Unassembled WGS sequence"/>
</dbReference>
<evidence type="ECO:0000256" key="2">
    <source>
        <dbReference type="SAM" id="SignalP"/>
    </source>
</evidence>
<dbReference type="EMBL" id="LNYN01000014">
    <property type="protein sequence ID" value="KTD35664.1"/>
    <property type="molecule type" value="Genomic_DNA"/>
</dbReference>
<proteinExistence type="predicted"/>
<keyword evidence="2" id="KW-0732">Signal</keyword>
<reference evidence="4 6" key="2">
    <citation type="submission" date="2018-06" db="EMBL/GenBank/DDBJ databases">
        <authorList>
            <consortium name="Pathogen Informatics"/>
            <person name="Doyle S."/>
        </authorList>
    </citation>
    <scope>NUCLEOTIDE SEQUENCE [LARGE SCALE GENOMIC DNA]</scope>
    <source>
        <strain evidence="4 6">NCTC12239</strain>
    </source>
</reference>
<keyword evidence="5" id="KW-1185">Reference proteome</keyword>